<reference evidence="1" key="1">
    <citation type="submission" date="2021-06" db="EMBL/GenBank/DDBJ databases">
        <title>Genome Sequence of Mortierella hyaline Strain SCG-10, a Cold-Adapted, Nitrate-Reducing Fungus Isolated from Soil in Minnesota, USA.</title>
        <authorList>
            <person name="Aldossari N."/>
        </authorList>
    </citation>
    <scope>NUCLEOTIDE SEQUENCE</scope>
    <source>
        <strain evidence="1">SCG-10</strain>
    </source>
</reference>
<keyword evidence="2" id="KW-1185">Reference proteome</keyword>
<evidence type="ECO:0000313" key="1">
    <source>
        <dbReference type="EMBL" id="KAG9065192.1"/>
    </source>
</evidence>
<dbReference type="OrthoDB" id="2392228at2759"/>
<name>A0A9P7XQE6_9FUNG</name>
<comment type="caution">
    <text evidence="1">The sequence shown here is derived from an EMBL/GenBank/DDBJ whole genome shotgun (WGS) entry which is preliminary data.</text>
</comment>
<proteinExistence type="predicted"/>
<dbReference type="EMBL" id="JAHRHY010000012">
    <property type="protein sequence ID" value="KAG9065192.1"/>
    <property type="molecule type" value="Genomic_DNA"/>
</dbReference>
<dbReference type="AlphaFoldDB" id="A0A9P7XQE6"/>
<accession>A0A9P7XQE6</accession>
<sequence>MLTEAIIEVSYVVDRVTRPGNANLRLLHLSTDIGNITFHNGSRTDPGYGIYQPTMLTKALYANIRQRRSILLNSPMVAQEFPHDFHARIETRESDIAFEAVTSMLNAMRYGNESCIEKT</sequence>
<organism evidence="1 2">
    <name type="scientific">Linnemannia hyalina</name>
    <dbReference type="NCBI Taxonomy" id="64524"/>
    <lineage>
        <taxon>Eukaryota</taxon>
        <taxon>Fungi</taxon>
        <taxon>Fungi incertae sedis</taxon>
        <taxon>Mucoromycota</taxon>
        <taxon>Mortierellomycotina</taxon>
        <taxon>Mortierellomycetes</taxon>
        <taxon>Mortierellales</taxon>
        <taxon>Mortierellaceae</taxon>
        <taxon>Linnemannia</taxon>
    </lineage>
</organism>
<gene>
    <name evidence="1" type="ORF">KI688_002515</name>
</gene>
<evidence type="ECO:0000313" key="2">
    <source>
        <dbReference type="Proteomes" id="UP000707451"/>
    </source>
</evidence>
<dbReference type="Proteomes" id="UP000707451">
    <property type="component" value="Unassembled WGS sequence"/>
</dbReference>
<protein>
    <submittedName>
        <fullName evidence="1">Uncharacterized protein</fullName>
    </submittedName>
</protein>